<organism evidence="12">
    <name type="scientific">Albugo laibachii Nc14</name>
    <dbReference type="NCBI Taxonomy" id="890382"/>
    <lineage>
        <taxon>Eukaryota</taxon>
        <taxon>Sar</taxon>
        <taxon>Stramenopiles</taxon>
        <taxon>Oomycota</taxon>
        <taxon>Peronosporomycetes</taxon>
        <taxon>Albuginales</taxon>
        <taxon>Albuginaceae</taxon>
        <taxon>Albugo</taxon>
    </lineage>
</organism>
<evidence type="ECO:0000259" key="9">
    <source>
        <dbReference type="PROSITE" id="PS50003"/>
    </source>
</evidence>
<dbReference type="FunFam" id="3.30.200.20:FF:000416">
    <property type="entry name" value="AGC/AKT protein kinase"/>
    <property type="match status" value="1"/>
</dbReference>
<dbReference type="CDD" id="cd05123">
    <property type="entry name" value="STKc_AGC"/>
    <property type="match status" value="1"/>
</dbReference>
<keyword evidence="7 8" id="KW-0067">ATP-binding</keyword>
<feature type="domain" description="AGC-kinase C-terminal" evidence="11">
    <location>
        <begin position="650"/>
        <end position="743"/>
    </location>
</feature>
<dbReference type="Pfam" id="PF00069">
    <property type="entry name" value="Pkinase"/>
    <property type="match status" value="1"/>
</dbReference>
<dbReference type="Gene3D" id="3.30.200.20">
    <property type="entry name" value="Phosphorylase Kinase, domain 1"/>
    <property type="match status" value="1"/>
</dbReference>
<keyword evidence="6 12" id="KW-0418">Kinase</keyword>
<dbReference type="Gene3D" id="2.30.29.30">
    <property type="entry name" value="Pleckstrin-homology domain (PH domain)/Phosphotyrosine-binding domain (PTB)"/>
    <property type="match status" value="1"/>
</dbReference>
<dbReference type="SMART" id="SM00133">
    <property type="entry name" value="S_TK_X"/>
    <property type="match status" value="1"/>
</dbReference>
<dbReference type="Gene3D" id="3.10.450.50">
    <property type="match status" value="1"/>
</dbReference>
<dbReference type="InterPro" id="IPR000719">
    <property type="entry name" value="Prot_kinase_dom"/>
</dbReference>
<dbReference type="PROSITE" id="PS51285">
    <property type="entry name" value="AGC_KINASE_CTER"/>
    <property type="match status" value="1"/>
</dbReference>
<dbReference type="PROSITE" id="PS50011">
    <property type="entry name" value="PROTEIN_KINASE_DOM"/>
    <property type="match status" value="1"/>
</dbReference>
<keyword evidence="3" id="KW-0597">Phosphoprotein</keyword>
<proteinExistence type="inferred from homology"/>
<keyword evidence="5 8" id="KW-0547">Nucleotide-binding</keyword>
<evidence type="ECO:0000256" key="6">
    <source>
        <dbReference type="ARBA" id="ARBA00022777"/>
    </source>
</evidence>
<feature type="binding site" evidence="8">
    <location>
        <position position="418"/>
    </location>
    <ligand>
        <name>ATP</name>
        <dbReference type="ChEBI" id="CHEBI:30616"/>
    </ligand>
</feature>
<keyword evidence="2" id="KW-0723">Serine/threonine-protein kinase</keyword>
<dbReference type="PROSITE" id="PS00107">
    <property type="entry name" value="PROTEIN_KINASE_ATP"/>
    <property type="match status" value="1"/>
</dbReference>
<dbReference type="Pfam" id="PF00169">
    <property type="entry name" value="PH"/>
    <property type="match status" value="1"/>
</dbReference>
<dbReference type="InterPro" id="IPR001849">
    <property type="entry name" value="PH_domain"/>
</dbReference>
<comment type="similarity">
    <text evidence="1">Belongs to the protein kinase superfamily. AGC Ser/Thr protein kinase family. RAC subfamily.</text>
</comment>
<evidence type="ECO:0000313" key="12">
    <source>
        <dbReference type="EMBL" id="CCA17102.1"/>
    </source>
</evidence>
<evidence type="ECO:0000259" key="10">
    <source>
        <dbReference type="PROSITE" id="PS50011"/>
    </source>
</evidence>
<dbReference type="PANTHER" id="PTHR24351">
    <property type="entry name" value="RIBOSOMAL PROTEIN S6 KINASE"/>
    <property type="match status" value="1"/>
</dbReference>
<feature type="domain" description="Protein kinase" evidence="10">
    <location>
        <begin position="389"/>
        <end position="649"/>
    </location>
</feature>
<reference evidence="12" key="2">
    <citation type="submission" date="2011-02" db="EMBL/GenBank/DDBJ databases">
        <authorList>
            <person name="MacLean D."/>
        </authorList>
    </citation>
    <scope>NUCLEOTIDE SEQUENCE</scope>
</reference>
<dbReference type="SMART" id="SM00220">
    <property type="entry name" value="S_TKc"/>
    <property type="match status" value="1"/>
</dbReference>
<dbReference type="PROSITE" id="PS00108">
    <property type="entry name" value="PROTEIN_KINASE_ST"/>
    <property type="match status" value="1"/>
</dbReference>
<dbReference type="InterPro" id="IPR011009">
    <property type="entry name" value="Kinase-like_dom_sf"/>
</dbReference>
<evidence type="ECO:0000256" key="3">
    <source>
        <dbReference type="ARBA" id="ARBA00022553"/>
    </source>
</evidence>
<gene>
    <name evidence="12" type="primary">AlNc14C30G2807</name>
    <name evidence="12" type="ORF">ALNC14_032450</name>
</gene>
<evidence type="ECO:0000259" key="11">
    <source>
        <dbReference type="PROSITE" id="PS51285"/>
    </source>
</evidence>
<dbReference type="FunFam" id="1.10.510.10:FF:000008">
    <property type="entry name" value="Non-specific serine/threonine protein kinase"/>
    <property type="match status" value="1"/>
</dbReference>
<dbReference type="InterPro" id="IPR000961">
    <property type="entry name" value="AGC-kinase_C"/>
</dbReference>
<protein>
    <submittedName>
        <fullName evidence="12">RAC family serine/threonineprotein kinase putative</fullName>
    </submittedName>
</protein>
<sequence length="884" mass="99349">MGAELSRSEGTQCGFRSNLTTNDQFLRRIRSCTSLTSSTMAAAKSVSSADASRALSISPQERSHRRRDTVVSVESIRTGENRKFTSDTTFSLIAEDQTIESLDLPAVEWEGYVIKRGHLVRNWKMRFFTLEGNRLSYYESKGDAQQRVHLKGRVKLASVRIEAVSRLGNGFDFTFETAESKVFHCSVPTKLDQLLWIHFMETGAECANMRAGRAVGPNFRHEVVSNHETKTAYELILRFLQGKTTLITELITYFNKDLVFTCMYPKPSQLQGDYFGREGLCHFLGMFLENMHTLEMSVDDVCMVDDRQEFTISGTEKFQHRISGEIVSEKFIHRVQYGPTGCIIRLHIDVDTDSVTGDWQRFSCKNPYPVMSTVAVRSNRSLGVSLKDFTVYNVIGKGGFGTVVNAVKKSDGQIYAIKILEKSKMTKYDIESSFTEMRVAQNIHHPFVAGLRIAFQSCTKLFFGMNYFGGGDLFHHLSNAEDCRLSPERAHFYTAELVLGIHHLHQHNILYRDIKPENVMIDGDGHIALVDFGLAKLHVSQYKGANTMAGSPQYTAPELLLPKATRSYGTAADWWSLGVLLFEMSVGVSPFYHSNVEKMYDRIQNEELIFPRHPVLSPDLCDILSKFLQKDPLKRLGSCISDIVRHPYFADIDWDLLLQKKLTPPWKPDLTSPLDVKYVDAEFTELDVNREVQSPTEKSKLRGGFLSSLVSSRSGTKLSTLPVQDPAFKDFTYYCENPDALVEVNDLVDELLPQDQCHASQHVNIDALELPAELPEVVSDRGGRSGNSASSSESVDSFGCMIDESIARSSMAGTPLSSFVESGRLSHETGSSTQNDLFQQGLRRFEVDVTENVGNVSVRMSRTVTNETYVKPSDDVDKVEQRAD</sequence>
<dbReference type="GO" id="GO:0005524">
    <property type="term" value="F:ATP binding"/>
    <property type="evidence" value="ECO:0007669"/>
    <property type="project" value="UniProtKB-UniRule"/>
</dbReference>
<dbReference type="InterPro" id="IPR011993">
    <property type="entry name" value="PH-like_dom_sf"/>
</dbReference>
<dbReference type="SUPFAM" id="SSF56112">
    <property type="entry name" value="Protein kinase-like (PK-like)"/>
    <property type="match status" value="1"/>
</dbReference>
<dbReference type="AlphaFoldDB" id="F0W7K1"/>
<dbReference type="Gene3D" id="1.10.510.10">
    <property type="entry name" value="Transferase(Phosphotransferase) domain 1"/>
    <property type="match status" value="1"/>
</dbReference>
<dbReference type="HOGENOM" id="CLU_014229_0_0_1"/>
<accession>F0W7K1</accession>
<dbReference type="InterPro" id="IPR045270">
    <property type="entry name" value="STKc_AGC"/>
</dbReference>
<dbReference type="GO" id="GO:0004674">
    <property type="term" value="F:protein serine/threonine kinase activity"/>
    <property type="evidence" value="ECO:0007669"/>
    <property type="project" value="UniProtKB-KW"/>
</dbReference>
<dbReference type="SMART" id="SM00233">
    <property type="entry name" value="PH"/>
    <property type="match status" value="1"/>
</dbReference>
<dbReference type="InterPro" id="IPR008271">
    <property type="entry name" value="Ser/Thr_kinase_AS"/>
</dbReference>
<dbReference type="InterPro" id="IPR017441">
    <property type="entry name" value="Protein_kinase_ATP_BS"/>
</dbReference>
<name>F0W7K1_9STRA</name>
<reference evidence="12" key="1">
    <citation type="journal article" date="2011" name="PLoS Biol.">
        <title>Gene gain and loss during evolution of obligate parasitism in the white rust pathogen of Arabidopsis thaliana.</title>
        <authorList>
            <person name="Kemen E."/>
            <person name="Gardiner A."/>
            <person name="Schultz-Larsen T."/>
            <person name="Kemen A.C."/>
            <person name="Balmuth A.L."/>
            <person name="Robert-Seilaniantz A."/>
            <person name="Bailey K."/>
            <person name="Holub E."/>
            <person name="Studholme D.J."/>
            <person name="Maclean D."/>
            <person name="Jones J.D."/>
        </authorList>
    </citation>
    <scope>NUCLEOTIDE SEQUENCE</scope>
</reference>
<evidence type="ECO:0000256" key="4">
    <source>
        <dbReference type="ARBA" id="ARBA00022679"/>
    </source>
</evidence>
<dbReference type="EMBL" id="FR824075">
    <property type="protein sequence ID" value="CCA17102.1"/>
    <property type="molecule type" value="Genomic_DNA"/>
</dbReference>
<evidence type="ECO:0000256" key="7">
    <source>
        <dbReference type="ARBA" id="ARBA00022840"/>
    </source>
</evidence>
<dbReference type="PROSITE" id="PS50003">
    <property type="entry name" value="PH_DOMAIN"/>
    <property type="match status" value="1"/>
</dbReference>
<evidence type="ECO:0000256" key="5">
    <source>
        <dbReference type="ARBA" id="ARBA00022741"/>
    </source>
</evidence>
<keyword evidence="4" id="KW-0808">Transferase</keyword>
<evidence type="ECO:0000256" key="2">
    <source>
        <dbReference type="ARBA" id="ARBA00022527"/>
    </source>
</evidence>
<evidence type="ECO:0000256" key="8">
    <source>
        <dbReference type="PROSITE-ProRule" id="PRU10141"/>
    </source>
</evidence>
<evidence type="ECO:0000256" key="1">
    <source>
        <dbReference type="ARBA" id="ARBA00006935"/>
    </source>
</evidence>
<feature type="domain" description="PH" evidence="9">
    <location>
        <begin position="106"/>
        <end position="205"/>
    </location>
</feature>
<dbReference type="SUPFAM" id="SSF50729">
    <property type="entry name" value="PH domain-like"/>
    <property type="match status" value="1"/>
</dbReference>